<dbReference type="Pfam" id="PF00808">
    <property type="entry name" value="CBFD_NFYB_HMF"/>
    <property type="match status" value="1"/>
</dbReference>
<dbReference type="AlphaFoldDB" id="A0A5J9W6X0"/>
<dbReference type="Gene3D" id="3.80.10.10">
    <property type="entry name" value="Ribonuclease Inhibitor"/>
    <property type="match status" value="1"/>
</dbReference>
<keyword evidence="5" id="KW-0539">Nucleus</keyword>
<comment type="subcellular location">
    <subcellularLocation>
        <location evidence="1">Nucleus</location>
    </subcellularLocation>
</comment>
<dbReference type="CDD" id="cd22908">
    <property type="entry name" value="HFD_NFYC-like"/>
    <property type="match status" value="1"/>
</dbReference>
<dbReference type="FunFam" id="1.20.1280.50:FF:000037">
    <property type="entry name" value="F-box protein SKIP19"/>
    <property type="match status" value="1"/>
</dbReference>
<evidence type="ECO:0000256" key="7">
    <source>
        <dbReference type="SAM" id="MobiDB-lite"/>
    </source>
</evidence>
<proteinExistence type="inferred from homology"/>
<name>A0A5J9W6X0_9POAL</name>
<feature type="region of interest" description="Disordered" evidence="7">
    <location>
        <begin position="27"/>
        <end position="70"/>
    </location>
</feature>
<dbReference type="PANTHER" id="PTHR38926:SF77">
    <property type="entry name" value="OS08G0195000 PROTEIN"/>
    <property type="match status" value="1"/>
</dbReference>
<dbReference type="GO" id="GO:0005634">
    <property type="term" value="C:nucleus"/>
    <property type="evidence" value="ECO:0007669"/>
    <property type="project" value="UniProtKB-SubCell"/>
</dbReference>
<accession>A0A5J9W6X0</accession>
<evidence type="ECO:0000256" key="3">
    <source>
        <dbReference type="ARBA" id="ARBA00023125"/>
    </source>
</evidence>
<dbReference type="InterPro" id="IPR001810">
    <property type="entry name" value="F-box_dom"/>
</dbReference>
<dbReference type="GO" id="GO:0046982">
    <property type="term" value="F:protein heterodimerization activity"/>
    <property type="evidence" value="ECO:0007669"/>
    <property type="project" value="InterPro"/>
</dbReference>
<evidence type="ECO:0000256" key="2">
    <source>
        <dbReference type="ARBA" id="ARBA00023015"/>
    </source>
</evidence>
<dbReference type="EMBL" id="RWGY01000005">
    <property type="protein sequence ID" value="TVU43174.1"/>
    <property type="molecule type" value="Genomic_DNA"/>
</dbReference>
<dbReference type="Gene3D" id="1.20.1280.50">
    <property type="match status" value="1"/>
</dbReference>
<organism evidence="9 10">
    <name type="scientific">Eragrostis curvula</name>
    <name type="common">weeping love grass</name>
    <dbReference type="NCBI Taxonomy" id="38414"/>
    <lineage>
        <taxon>Eukaryota</taxon>
        <taxon>Viridiplantae</taxon>
        <taxon>Streptophyta</taxon>
        <taxon>Embryophyta</taxon>
        <taxon>Tracheophyta</taxon>
        <taxon>Spermatophyta</taxon>
        <taxon>Magnoliopsida</taxon>
        <taxon>Liliopsida</taxon>
        <taxon>Poales</taxon>
        <taxon>Poaceae</taxon>
        <taxon>PACMAD clade</taxon>
        <taxon>Chloridoideae</taxon>
        <taxon>Eragrostideae</taxon>
        <taxon>Eragrostidinae</taxon>
        <taxon>Eragrostis</taxon>
    </lineage>
</organism>
<evidence type="ECO:0000256" key="6">
    <source>
        <dbReference type="ARBA" id="ARBA00038129"/>
    </source>
</evidence>
<keyword evidence="4" id="KW-0804">Transcription</keyword>
<dbReference type="SUPFAM" id="SSF47113">
    <property type="entry name" value="Histone-fold"/>
    <property type="match status" value="1"/>
</dbReference>
<dbReference type="Proteomes" id="UP000324897">
    <property type="component" value="Unassembled WGS sequence"/>
</dbReference>
<keyword evidence="10" id="KW-1185">Reference proteome</keyword>
<comment type="caution">
    <text evidence="9">The sequence shown here is derived from an EMBL/GenBank/DDBJ whole genome shotgun (WGS) entry which is preliminary data.</text>
</comment>
<dbReference type="Gramene" id="TVU43174">
    <property type="protein sequence ID" value="TVU43174"/>
    <property type="gene ID" value="EJB05_09619"/>
</dbReference>
<dbReference type="InterPro" id="IPR036047">
    <property type="entry name" value="F-box-like_dom_sf"/>
</dbReference>
<feature type="non-terminal residue" evidence="9">
    <location>
        <position position="1"/>
    </location>
</feature>
<reference evidence="9 10" key="1">
    <citation type="journal article" date="2019" name="Sci. Rep.">
        <title>A high-quality genome of Eragrostis curvula grass provides insights into Poaceae evolution and supports new strategies to enhance forage quality.</title>
        <authorList>
            <person name="Carballo J."/>
            <person name="Santos B.A.C.M."/>
            <person name="Zappacosta D."/>
            <person name="Garbus I."/>
            <person name="Selva J.P."/>
            <person name="Gallo C.A."/>
            <person name="Diaz A."/>
            <person name="Albertini E."/>
            <person name="Caccamo M."/>
            <person name="Echenique V."/>
        </authorList>
    </citation>
    <scope>NUCLEOTIDE SEQUENCE [LARGE SCALE GENOMIC DNA]</scope>
    <source>
        <strain evidence="10">cv. Victoria</strain>
        <tissue evidence="9">Leaf</tissue>
    </source>
</reference>
<keyword evidence="2" id="KW-0805">Transcription regulation</keyword>
<evidence type="ECO:0000256" key="5">
    <source>
        <dbReference type="ARBA" id="ARBA00023242"/>
    </source>
</evidence>
<dbReference type="InterPro" id="IPR003958">
    <property type="entry name" value="CBFA_NFYB_domain"/>
</dbReference>
<feature type="domain" description="F-box" evidence="8">
    <location>
        <begin position="373"/>
        <end position="420"/>
    </location>
</feature>
<evidence type="ECO:0000256" key="4">
    <source>
        <dbReference type="ARBA" id="ARBA00023163"/>
    </source>
</evidence>
<evidence type="ECO:0000313" key="9">
    <source>
        <dbReference type="EMBL" id="TVU43174.1"/>
    </source>
</evidence>
<dbReference type="FunFam" id="1.10.20.10:FF:000006">
    <property type="entry name" value="Nuclear transcription factor Y subunit gamma"/>
    <property type="match status" value="1"/>
</dbReference>
<evidence type="ECO:0000256" key="1">
    <source>
        <dbReference type="ARBA" id="ARBA00004123"/>
    </source>
</evidence>
<dbReference type="SUPFAM" id="SSF81383">
    <property type="entry name" value="F-box domain"/>
    <property type="match status" value="1"/>
</dbReference>
<evidence type="ECO:0000259" key="8">
    <source>
        <dbReference type="PROSITE" id="PS50181"/>
    </source>
</evidence>
<dbReference type="PANTHER" id="PTHR38926">
    <property type="entry name" value="F-BOX DOMAIN CONTAINING PROTEIN, EXPRESSED"/>
    <property type="match status" value="1"/>
</dbReference>
<dbReference type="OrthoDB" id="2095648at2759"/>
<keyword evidence="3" id="KW-0238">DNA-binding</keyword>
<sequence>MFLEENTNSWDVKFLWKVQVPRALPCLAPPTRPPTRRPVIKKETSDTRVLPSPRESTLNTASSPPPLRDLRAPIGPTVAARRAPAPPSPLRIMVNEGADQPPASEAPSVGSALLTVTHDAPVCPYIQSQLADEHQVAPKQAQQPHHDHQKQELQAFWSSQLAEIKHTTEFKHHNLPLSRIKKIMKADSDVQRISGEAPVVFAKACEMFIKELTLRGWHHAQEDKRRTVRKNDISMALSRTEVFDFLVDIRPPDKLIREFMGLPTMIAEQPIFPLRKTTEPLPPLPLIKDELMGAGIGLPKSKSMQYTVPQRNASDPLLLTPPVTVDKVTPHLHLRKVEPDLEYMASSPKKTQDSQVPLCTMDVDPSPLEDSPERDWSELPLDVLSSIFMKLGTIEILMGAGLVCRSWLMSAKTPELWRFVDMTRHKLVFSKGEDTMCAMAKVAIDRSDGKMESFWAQKFVTDELLDYIASRANSLKSIRLIGCTYIWTEALARFASKCPLLEEIECSHHKMPAGLFRYIGKVCPQLKRLRIHMQWFDSDQIMREMAMENPEAESLRAEAAMDNDGSYGDNYWECDCSSPDEPWTNSRNMTSDGPRFYSVIHDYDDDLNGKLALLNT</sequence>
<protein>
    <recommendedName>
        <fullName evidence="8">F-box domain-containing protein</fullName>
    </recommendedName>
</protein>
<evidence type="ECO:0000313" key="10">
    <source>
        <dbReference type="Proteomes" id="UP000324897"/>
    </source>
</evidence>
<dbReference type="Gene3D" id="1.10.20.10">
    <property type="entry name" value="Histone, subunit A"/>
    <property type="match status" value="1"/>
</dbReference>
<dbReference type="InterPro" id="IPR032675">
    <property type="entry name" value="LRR_dom_sf"/>
</dbReference>
<dbReference type="PROSITE" id="PS50181">
    <property type="entry name" value="FBOX"/>
    <property type="match status" value="1"/>
</dbReference>
<dbReference type="CDD" id="cd22164">
    <property type="entry name" value="F-box_AtSKIP19-like"/>
    <property type="match status" value="1"/>
</dbReference>
<dbReference type="Pfam" id="PF12937">
    <property type="entry name" value="F-box-like"/>
    <property type="match status" value="1"/>
</dbReference>
<gene>
    <name evidence="9" type="ORF">EJB05_09619</name>
</gene>
<dbReference type="InterPro" id="IPR009072">
    <property type="entry name" value="Histone-fold"/>
</dbReference>
<dbReference type="GO" id="GO:0003677">
    <property type="term" value="F:DNA binding"/>
    <property type="evidence" value="ECO:0007669"/>
    <property type="project" value="UniProtKB-KW"/>
</dbReference>
<comment type="similarity">
    <text evidence="6">Belongs to the NFYC/HAP5 subunit family.</text>
</comment>
<dbReference type="SUPFAM" id="SSF52047">
    <property type="entry name" value="RNI-like"/>
    <property type="match status" value="1"/>
</dbReference>